<keyword evidence="3" id="KW-1185">Reference proteome</keyword>
<dbReference type="PANTHER" id="PTHR45752">
    <property type="entry name" value="LEUCINE-RICH REPEAT-CONTAINING"/>
    <property type="match status" value="1"/>
</dbReference>
<reference evidence="2 3" key="1">
    <citation type="journal article" date="2018" name="Plant J.">
        <title>Genome sequences of Chlorella sorokiniana UTEX 1602 and Micractinium conductrix SAG 241.80: implications to maltose excretion by a green alga.</title>
        <authorList>
            <person name="Arriola M.B."/>
            <person name="Velmurugan N."/>
            <person name="Zhang Y."/>
            <person name="Plunkett M.H."/>
            <person name="Hondzo H."/>
            <person name="Barney B.M."/>
        </authorList>
    </citation>
    <scope>NUCLEOTIDE SEQUENCE [LARGE SCALE GENOMIC DNA]</scope>
    <source>
        <strain evidence="3">UTEX 1602</strain>
    </source>
</reference>
<dbReference type="InterPro" id="IPR032675">
    <property type="entry name" value="LRR_dom_sf"/>
</dbReference>
<dbReference type="Gene3D" id="3.80.10.10">
    <property type="entry name" value="Ribonuclease Inhibitor"/>
    <property type="match status" value="2"/>
</dbReference>
<accession>A0A2P6TFC7</accession>
<dbReference type="AlphaFoldDB" id="A0A2P6TFC7"/>
<dbReference type="PANTHER" id="PTHR45752:SF187">
    <property type="entry name" value="LEUCINE-RICH REPEAT AND IQ DOMAIN-CONTAINING PROTEIN 4"/>
    <property type="match status" value="1"/>
</dbReference>
<name>A0A2P6TFC7_CHLSO</name>
<dbReference type="GO" id="GO:0005930">
    <property type="term" value="C:axoneme"/>
    <property type="evidence" value="ECO:0007669"/>
    <property type="project" value="UniProtKB-SubCell"/>
</dbReference>
<evidence type="ECO:0000313" key="3">
    <source>
        <dbReference type="Proteomes" id="UP000239899"/>
    </source>
</evidence>
<sequence>MAAGGGANLLSLPDAVLETICALVLDPAGQPSRFVAPQRHVALACRRLSAAANSPVVLHRGAADARNLCMLQRRSDLQPADWSEAGMLLGSLLQACSALEALELFAKGSFNLTLSSWASGLTSLRRLIVCSHDELLVTADLRWLTELRDMILFAGEEVDIASTCRLPPSLARFNLHRASSLPSQLSALTDLYTLYLTRPFCEPDGFLVLERLSSLQHMHLKKCRLPACLARLTGLRELCLQEGTLTSPNLLSLPDELLETICSLALDQTAQPGSFVRRVAGPHVRQLRLQFRAPAGMEPADWTEAGMLLASLLQACCELDALELIGKGGFNLTLSSWAAGLTSLRRLTMASQGELLVTADLRPLSGLKYLALYTTRAATRLQLDTTCRLPPSLTQLNLQRASHMFEQIGTLSNLEALRLVKVAGSPEDFGVMERLTSLHTLHLEKCRLPACLAGLASLRALAPLRLLAIEGTLGLPPEACASVLEAQRRRPELRILPCADALEEVAAWRRELALT</sequence>
<proteinExistence type="predicted"/>
<organism evidence="2 3">
    <name type="scientific">Chlorella sorokiniana</name>
    <name type="common">Freshwater green alga</name>
    <dbReference type="NCBI Taxonomy" id="3076"/>
    <lineage>
        <taxon>Eukaryota</taxon>
        <taxon>Viridiplantae</taxon>
        <taxon>Chlorophyta</taxon>
        <taxon>core chlorophytes</taxon>
        <taxon>Trebouxiophyceae</taxon>
        <taxon>Chlorellales</taxon>
        <taxon>Chlorellaceae</taxon>
        <taxon>Chlorella clade</taxon>
        <taxon>Chlorella</taxon>
    </lineage>
</organism>
<dbReference type="InterPro" id="IPR050715">
    <property type="entry name" value="LRR-SigEffector_domain"/>
</dbReference>
<dbReference type="OrthoDB" id="638336at2759"/>
<dbReference type="EMBL" id="LHPG02000019">
    <property type="protein sequence ID" value="PRW32676.1"/>
    <property type="molecule type" value="Genomic_DNA"/>
</dbReference>
<gene>
    <name evidence="2" type="ORF">C2E21_8294</name>
</gene>
<evidence type="ECO:0000256" key="1">
    <source>
        <dbReference type="ARBA" id="ARBA00004430"/>
    </source>
</evidence>
<comment type="subcellular location">
    <subcellularLocation>
        <location evidence="1">Cytoplasm</location>
        <location evidence="1">Cytoskeleton</location>
        <location evidence="1">Cilium axoneme</location>
    </subcellularLocation>
</comment>
<evidence type="ECO:0000313" key="2">
    <source>
        <dbReference type="EMBL" id="PRW32676.1"/>
    </source>
</evidence>
<dbReference type="Proteomes" id="UP000239899">
    <property type="component" value="Unassembled WGS sequence"/>
</dbReference>
<protein>
    <submittedName>
        <fullName evidence="2">Leucine-rich repeat-containing 40</fullName>
    </submittedName>
</protein>
<comment type="caution">
    <text evidence="2">The sequence shown here is derived from an EMBL/GenBank/DDBJ whole genome shotgun (WGS) entry which is preliminary data.</text>
</comment>
<dbReference type="SUPFAM" id="SSF52058">
    <property type="entry name" value="L domain-like"/>
    <property type="match status" value="1"/>
</dbReference>